<dbReference type="CDD" id="cd07344">
    <property type="entry name" value="M48_yhfN_like"/>
    <property type="match status" value="1"/>
</dbReference>
<dbReference type="Proteomes" id="UP000638848">
    <property type="component" value="Unassembled WGS sequence"/>
</dbReference>
<keyword evidence="3" id="KW-0378">Hydrolase</keyword>
<dbReference type="RefSeq" id="WP_188535016.1">
    <property type="nucleotide sequence ID" value="NZ_BMEQ01000004.1"/>
</dbReference>
<protein>
    <submittedName>
        <fullName evidence="3">Metal-dependent hydrolase</fullName>
    </submittedName>
</protein>
<evidence type="ECO:0000313" key="3">
    <source>
        <dbReference type="EMBL" id="GGG50106.1"/>
    </source>
</evidence>
<feature type="domain" description="YgjP-like metallopeptidase" evidence="2">
    <location>
        <begin position="66"/>
        <end position="167"/>
    </location>
</feature>
<evidence type="ECO:0000259" key="2">
    <source>
        <dbReference type="Pfam" id="PF01863"/>
    </source>
</evidence>
<feature type="compositionally biased region" description="Gly residues" evidence="1">
    <location>
        <begin position="197"/>
        <end position="209"/>
    </location>
</feature>
<dbReference type="InterPro" id="IPR002725">
    <property type="entry name" value="YgjP-like_metallopeptidase"/>
</dbReference>
<dbReference type="EMBL" id="BMEQ01000004">
    <property type="protein sequence ID" value="GGG50106.1"/>
    <property type="molecule type" value="Genomic_DNA"/>
</dbReference>
<keyword evidence="4" id="KW-1185">Reference proteome</keyword>
<gene>
    <name evidence="3" type="ORF">GCM10011374_10700</name>
</gene>
<dbReference type="Gene3D" id="3.30.2010.10">
    <property type="entry name" value="Metalloproteases ('zincins'), catalytic domain"/>
    <property type="match status" value="1"/>
</dbReference>
<comment type="caution">
    <text evidence="3">The sequence shown here is derived from an EMBL/GenBank/DDBJ whole genome shotgun (WGS) entry which is preliminary data.</text>
</comment>
<dbReference type="PANTHER" id="PTHR30399:SF1">
    <property type="entry name" value="UTP PYROPHOSPHATASE"/>
    <property type="match status" value="1"/>
</dbReference>
<feature type="region of interest" description="Disordered" evidence="1">
    <location>
        <begin position="176"/>
        <end position="223"/>
    </location>
</feature>
<name>A0A917GLN4_9MICC</name>
<evidence type="ECO:0000256" key="1">
    <source>
        <dbReference type="SAM" id="MobiDB-lite"/>
    </source>
</evidence>
<dbReference type="GO" id="GO:0016787">
    <property type="term" value="F:hydrolase activity"/>
    <property type="evidence" value="ECO:0007669"/>
    <property type="project" value="UniProtKB-KW"/>
</dbReference>
<dbReference type="PANTHER" id="PTHR30399">
    <property type="entry name" value="UNCHARACTERIZED PROTEIN YGJP"/>
    <property type="match status" value="1"/>
</dbReference>
<evidence type="ECO:0000313" key="4">
    <source>
        <dbReference type="Proteomes" id="UP000638848"/>
    </source>
</evidence>
<sequence>MPVPSQPEVVVRRSARRRKTVSAHWSEDTVVLSVPQSATRREIDHWTRELVPRVVERRRREAARGAARRSDDRLLERARELSRRHLEGRAEPSDVRWSARQNSRWGSATPATGVIRVSAHLQDAPDWVLDFVLVHELAHLLEADHSPRFRELEGRCPHAERARAFLDGAAWAHRHPAAPSAGIDEGAGEETSAGAGEEAGAGTGRGAGVPGPDAGDQRGPSPS</sequence>
<dbReference type="AlphaFoldDB" id="A0A917GLN4"/>
<reference evidence="3" key="1">
    <citation type="journal article" date="2014" name="Int. J. Syst. Evol. Microbiol.">
        <title>Complete genome sequence of Corynebacterium casei LMG S-19264T (=DSM 44701T), isolated from a smear-ripened cheese.</title>
        <authorList>
            <consortium name="US DOE Joint Genome Institute (JGI-PGF)"/>
            <person name="Walter F."/>
            <person name="Albersmeier A."/>
            <person name="Kalinowski J."/>
            <person name="Ruckert C."/>
        </authorList>
    </citation>
    <scope>NUCLEOTIDE SEQUENCE</scope>
    <source>
        <strain evidence="3">CGMCC 1.12187</strain>
    </source>
</reference>
<proteinExistence type="predicted"/>
<reference evidence="3" key="2">
    <citation type="submission" date="2020-09" db="EMBL/GenBank/DDBJ databases">
        <authorList>
            <person name="Sun Q."/>
            <person name="Zhou Y."/>
        </authorList>
    </citation>
    <scope>NUCLEOTIDE SEQUENCE</scope>
    <source>
        <strain evidence="3">CGMCC 1.12187</strain>
    </source>
</reference>
<accession>A0A917GLN4</accession>
<dbReference type="InterPro" id="IPR053136">
    <property type="entry name" value="UTP_pyrophosphatase-like"/>
</dbReference>
<dbReference type="Pfam" id="PF01863">
    <property type="entry name" value="YgjP-like"/>
    <property type="match status" value="1"/>
</dbReference>
<organism evidence="3 4">
    <name type="scientific">Kocuria dechangensis</name>
    <dbReference type="NCBI Taxonomy" id="1176249"/>
    <lineage>
        <taxon>Bacteria</taxon>
        <taxon>Bacillati</taxon>
        <taxon>Actinomycetota</taxon>
        <taxon>Actinomycetes</taxon>
        <taxon>Micrococcales</taxon>
        <taxon>Micrococcaceae</taxon>
        <taxon>Kocuria</taxon>
    </lineage>
</organism>